<evidence type="ECO:0000259" key="2">
    <source>
        <dbReference type="Pfam" id="PF13349"/>
    </source>
</evidence>
<protein>
    <submittedName>
        <fullName evidence="3">DUF4097 domain-containing protein</fullName>
    </submittedName>
</protein>
<name>A0ABW1NK99_9ACTN</name>
<evidence type="ECO:0000313" key="4">
    <source>
        <dbReference type="Proteomes" id="UP001596137"/>
    </source>
</evidence>
<feature type="region of interest" description="Disordered" evidence="1">
    <location>
        <begin position="267"/>
        <end position="295"/>
    </location>
</feature>
<proteinExistence type="predicted"/>
<gene>
    <name evidence="3" type="ORF">ACFP1K_21265</name>
</gene>
<feature type="domain" description="DUF4097" evidence="2">
    <location>
        <begin position="96"/>
        <end position="277"/>
    </location>
</feature>
<feature type="compositionally biased region" description="Basic residues" evidence="1">
    <location>
        <begin position="284"/>
        <end position="295"/>
    </location>
</feature>
<dbReference type="Proteomes" id="UP001596137">
    <property type="component" value="Unassembled WGS sequence"/>
</dbReference>
<reference evidence="4" key="1">
    <citation type="journal article" date="2019" name="Int. J. Syst. Evol. Microbiol.">
        <title>The Global Catalogue of Microorganisms (GCM) 10K type strain sequencing project: providing services to taxonomists for standard genome sequencing and annotation.</title>
        <authorList>
            <consortium name="The Broad Institute Genomics Platform"/>
            <consortium name="The Broad Institute Genome Sequencing Center for Infectious Disease"/>
            <person name="Wu L."/>
            <person name="Ma J."/>
        </authorList>
    </citation>
    <scope>NUCLEOTIDE SEQUENCE [LARGE SCALE GENOMIC DNA]</scope>
    <source>
        <strain evidence="4">JCM 30346</strain>
    </source>
</reference>
<dbReference type="Pfam" id="PF13349">
    <property type="entry name" value="DUF4097"/>
    <property type="match status" value="1"/>
</dbReference>
<dbReference type="RefSeq" id="WP_380755983.1">
    <property type="nucleotide sequence ID" value="NZ_JBHSRF010000032.1"/>
</dbReference>
<dbReference type="PANTHER" id="PTHR34094">
    <property type="match status" value="1"/>
</dbReference>
<evidence type="ECO:0000313" key="3">
    <source>
        <dbReference type="EMBL" id="MFC6083710.1"/>
    </source>
</evidence>
<comment type="caution">
    <text evidence="3">The sequence shown here is derived from an EMBL/GenBank/DDBJ whole genome shotgun (WGS) entry which is preliminary data.</text>
</comment>
<evidence type="ECO:0000256" key="1">
    <source>
        <dbReference type="SAM" id="MobiDB-lite"/>
    </source>
</evidence>
<dbReference type="EMBL" id="JBHSRF010000032">
    <property type="protein sequence ID" value="MFC6083710.1"/>
    <property type="molecule type" value="Genomic_DNA"/>
</dbReference>
<sequence length="295" mass="30130">MSHTSTRALSAPMPGPVVLDLTMSHGQITVQVTDADSAAITLTGPAEALDDATLSAEARVVAVNVPTPDQPGMTIVTGNGGRTVIAGNINSGVIVTGGTMHISGSVISGRAVSGMNVTPGVRAEVRLPRGSALRVRSKSAAVSVRGELEWVDHASVSGDLDMDGCGKLTARTTSGDIRADYPDHATVQTVSGDIRLGRTETVTASTTSGDIHIEDFGGTGQLTTVSGDITAYATDAGHLTASATSGDITVKAPAELATSGALTVDARSISGDVRTPRPAPATVRPRRPRRPYSDR</sequence>
<organism evidence="3 4">
    <name type="scientific">Sphaerisporangium aureirubrum</name>
    <dbReference type="NCBI Taxonomy" id="1544736"/>
    <lineage>
        <taxon>Bacteria</taxon>
        <taxon>Bacillati</taxon>
        <taxon>Actinomycetota</taxon>
        <taxon>Actinomycetes</taxon>
        <taxon>Streptosporangiales</taxon>
        <taxon>Streptosporangiaceae</taxon>
        <taxon>Sphaerisporangium</taxon>
    </lineage>
</organism>
<dbReference type="PANTHER" id="PTHR34094:SF1">
    <property type="entry name" value="PROTEIN FAM185A"/>
    <property type="match status" value="1"/>
</dbReference>
<dbReference type="InterPro" id="IPR025164">
    <property type="entry name" value="Toastrack_DUF4097"/>
</dbReference>
<keyword evidence="4" id="KW-1185">Reference proteome</keyword>
<accession>A0ABW1NK99</accession>